<sequence length="340" mass="38000">MPAPIGTRPPLPPLDLQLRRANQTETYGLQETPGMEQMINGSSQTQTTQVLSSGWRRTFFQSSKSGIFWWNTYDQPPMNHLTNQSRTQFPPTGFSWPKNFPEPRTDHYDQRRGIPSPFPLHSDTMPPDLIARLEYQSQNLHGFLHGPTRVATPAPTVTLDPLEEEKDFQTLTPTPIHSPTPSLSDPMMTPSTQEASTMSGLNLGMSTGKYLAPTEPPSGNSDDKISNTTYSGPMLANPRSTWTSTSPSTAEIPSSGNRLTPAWPQGYTPTSPGAWHYQPQETGYPMHEPIPPQNRYPSRQTYVPSQYYTSGLLNRDFEFQFDKETFGEAIWNAGGDTSLY</sequence>
<evidence type="ECO:0000313" key="2">
    <source>
        <dbReference type="EMBL" id="PBK98297.1"/>
    </source>
</evidence>
<dbReference type="AlphaFoldDB" id="A0A2H3EAA1"/>
<protein>
    <submittedName>
        <fullName evidence="2">Uncharacterized protein</fullName>
    </submittedName>
</protein>
<accession>A0A2H3EAA1</accession>
<keyword evidence="3" id="KW-1185">Reference proteome</keyword>
<feature type="compositionally biased region" description="Low complexity" evidence="1">
    <location>
        <begin position="240"/>
        <end position="249"/>
    </location>
</feature>
<dbReference type="Proteomes" id="UP000217790">
    <property type="component" value="Unassembled WGS sequence"/>
</dbReference>
<dbReference type="InParanoid" id="A0A2H3EAA1"/>
<feature type="region of interest" description="Disordered" evidence="1">
    <location>
        <begin position="171"/>
        <end position="196"/>
    </location>
</feature>
<name>A0A2H3EAA1_ARMGA</name>
<evidence type="ECO:0000256" key="1">
    <source>
        <dbReference type="SAM" id="MobiDB-lite"/>
    </source>
</evidence>
<gene>
    <name evidence="2" type="ORF">ARMGADRAFT_1075157</name>
</gene>
<dbReference type="EMBL" id="KZ293648">
    <property type="protein sequence ID" value="PBK98297.1"/>
    <property type="molecule type" value="Genomic_DNA"/>
</dbReference>
<evidence type="ECO:0000313" key="3">
    <source>
        <dbReference type="Proteomes" id="UP000217790"/>
    </source>
</evidence>
<feature type="region of interest" description="Disordered" evidence="1">
    <location>
        <begin position="235"/>
        <end position="299"/>
    </location>
</feature>
<reference evidence="3" key="1">
    <citation type="journal article" date="2017" name="Nat. Ecol. Evol.">
        <title>Genome expansion and lineage-specific genetic innovations in the forest pathogenic fungi Armillaria.</title>
        <authorList>
            <person name="Sipos G."/>
            <person name="Prasanna A.N."/>
            <person name="Walter M.C."/>
            <person name="O'Connor E."/>
            <person name="Balint B."/>
            <person name="Krizsan K."/>
            <person name="Kiss B."/>
            <person name="Hess J."/>
            <person name="Varga T."/>
            <person name="Slot J."/>
            <person name="Riley R."/>
            <person name="Boka B."/>
            <person name="Rigling D."/>
            <person name="Barry K."/>
            <person name="Lee J."/>
            <person name="Mihaltcheva S."/>
            <person name="LaButti K."/>
            <person name="Lipzen A."/>
            <person name="Waldron R."/>
            <person name="Moloney N.M."/>
            <person name="Sperisen C."/>
            <person name="Kredics L."/>
            <person name="Vagvoelgyi C."/>
            <person name="Patrignani A."/>
            <person name="Fitzpatrick D."/>
            <person name="Nagy I."/>
            <person name="Doyle S."/>
            <person name="Anderson J.B."/>
            <person name="Grigoriev I.V."/>
            <person name="Gueldener U."/>
            <person name="Muensterkoetter M."/>
            <person name="Nagy L.G."/>
        </authorList>
    </citation>
    <scope>NUCLEOTIDE SEQUENCE [LARGE SCALE GENOMIC DNA]</scope>
    <source>
        <strain evidence="3">Ar21-2</strain>
    </source>
</reference>
<organism evidence="2 3">
    <name type="scientific">Armillaria gallica</name>
    <name type="common">Bulbous honey fungus</name>
    <name type="synonym">Armillaria bulbosa</name>
    <dbReference type="NCBI Taxonomy" id="47427"/>
    <lineage>
        <taxon>Eukaryota</taxon>
        <taxon>Fungi</taxon>
        <taxon>Dikarya</taxon>
        <taxon>Basidiomycota</taxon>
        <taxon>Agaricomycotina</taxon>
        <taxon>Agaricomycetes</taxon>
        <taxon>Agaricomycetidae</taxon>
        <taxon>Agaricales</taxon>
        <taxon>Marasmiineae</taxon>
        <taxon>Physalacriaceae</taxon>
        <taxon>Armillaria</taxon>
    </lineage>
</organism>
<proteinExistence type="predicted"/>